<accession>A0A2K9J647</accession>
<evidence type="ECO:0000313" key="11">
    <source>
        <dbReference type="EMBL" id="MEF2290984.1"/>
    </source>
</evidence>
<dbReference type="InterPro" id="IPR051449">
    <property type="entry name" value="ABC-2_transporter_component"/>
</dbReference>
<feature type="transmembrane region" description="Helical" evidence="8">
    <location>
        <begin position="286"/>
        <end position="305"/>
    </location>
</feature>
<gene>
    <name evidence="10" type="primary">ybhR_2</name>
    <name evidence="10" type="ORF">A21D_02604</name>
    <name evidence="11" type="ORF">V2W34_03025</name>
</gene>
<evidence type="ECO:0000256" key="3">
    <source>
        <dbReference type="ARBA" id="ARBA00022448"/>
    </source>
</evidence>
<keyword evidence="5 8" id="KW-0812">Transmembrane</keyword>
<dbReference type="InterPro" id="IPR013525">
    <property type="entry name" value="ABC2_TM"/>
</dbReference>
<keyword evidence="6 8" id="KW-1133">Transmembrane helix</keyword>
<dbReference type="EMBL" id="CP018622">
    <property type="protein sequence ID" value="AUJ25651.1"/>
    <property type="molecule type" value="Genomic_DNA"/>
</dbReference>
<evidence type="ECO:0000259" key="9">
    <source>
        <dbReference type="PROSITE" id="PS51012"/>
    </source>
</evidence>
<reference evidence="12" key="2">
    <citation type="submission" date="2016-11" db="EMBL/GenBank/DDBJ databases">
        <title>Complete genome sequence of Virgibacillus pantothenticus 21D, a halophilic bacterium isolated from the deep hypersaline anoxic basin Discovery in the Mediterranean Sea.</title>
        <authorList>
            <person name="Zeaiter Z."/>
            <person name="Booth J.M."/>
            <person name="Prosdocimi E.M."/>
            <person name="Mapelli F."/>
            <person name="Fusi M."/>
            <person name="Daffonchio D."/>
            <person name="Borin S."/>
            <person name="Crotti E."/>
        </authorList>
    </citation>
    <scope>NUCLEOTIDE SEQUENCE [LARGE SCALE GENOMIC DNA]</scope>
    <source>
        <strain evidence="12">21D</strain>
    </source>
</reference>
<feature type="transmembrane region" description="Helical" evidence="8">
    <location>
        <begin position="175"/>
        <end position="200"/>
    </location>
</feature>
<keyword evidence="13" id="KW-1185">Reference proteome</keyword>
<evidence type="ECO:0000256" key="1">
    <source>
        <dbReference type="ARBA" id="ARBA00004651"/>
    </source>
</evidence>
<evidence type="ECO:0000256" key="4">
    <source>
        <dbReference type="ARBA" id="ARBA00022475"/>
    </source>
</evidence>
<feature type="domain" description="ABC transmembrane type-2" evidence="9">
    <location>
        <begin position="141"/>
        <end position="369"/>
    </location>
</feature>
<feature type="transmembrane region" description="Helical" evidence="8">
    <location>
        <begin position="344"/>
        <end position="366"/>
    </location>
</feature>
<keyword evidence="7 8" id="KW-0472">Membrane</keyword>
<comment type="subcellular location">
    <subcellularLocation>
        <location evidence="1">Cell membrane</location>
        <topology evidence="1">Multi-pass membrane protein</topology>
    </subcellularLocation>
</comment>
<evidence type="ECO:0000256" key="5">
    <source>
        <dbReference type="ARBA" id="ARBA00022692"/>
    </source>
</evidence>
<dbReference type="KEGG" id="vpn:A21D_02604"/>
<dbReference type="Proteomes" id="UP001356080">
    <property type="component" value="Unassembled WGS sequence"/>
</dbReference>
<feature type="transmembrane region" description="Helical" evidence="8">
    <location>
        <begin position="259"/>
        <end position="279"/>
    </location>
</feature>
<organism evidence="10 12">
    <name type="scientific">Virgibacillus dokdonensis</name>
    <dbReference type="NCBI Taxonomy" id="302167"/>
    <lineage>
        <taxon>Bacteria</taxon>
        <taxon>Bacillati</taxon>
        <taxon>Bacillota</taxon>
        <taxon>Bacilli</taxon>
        <taxon>Bacillales</taxon>
        <taxon>Bacillaceae</taxon>
        <taxon>Virgibacillus</taxon>
    </lineage>
</organism>
<dbReference type="EMBL" id="JAZHPM010000004">
    <property type="protein sequence ID" value="MEF2290984.1"/>
    <property type="molecule type" value="Genomic_DNA"/>
</dbReference>
<dbReference type="Pfam" id="PF12698">
    <property type="entry name" value="ABC2_membrane_3"/>
    <property type="match status" value="1"/>
</dbReference>
<dbReference type="AlphaFoldDB" id="A0A2K9J647"/>
<dbReference type="PROSITE" id="PS51012">
    <property type="entry name" value="ABC_TM2"/>
    <property type="match status" value="1"/>
</dbReference>
<evidence type="ECO:0000256" key="7">
    <source>
        <dbReference type="ARBA" id="ARBA00023136"/>
    </source>
</evidence>
<reference evidence="10" key="1">
    <citation type="submission" date="2016-11" db="EMBL/GenBank/DDBJ databases">
        <title>Complete genome sequence of Virgibacillus dokdonensis 21D, a halophilic bacterium isolated from the deep hypersaline anoxic basin Discovery in the Mediterranean Sea.</title>
        <authorList>
            <person name="Zeaiter Z."/>
            <person name="Booth J.M."/>
            <person name="Prosdocimi E.M."/>
            <person name="Mapelli F."/>
            <person name="Fusi M."/>
            <person name="Daffonchio D."/>
            <person name="Borin S."/>
            <person name="Crotti E."/>
        </authorList>
    </citation>
    <scope>NUCLEOTIDE SEQUENCE</scope>
    <source>
        <strain evidence="10">21D</strain>
    </source>
</reference>
<evidence type="ECO:0000256" key="8">
    <source>
        <dbReference type="SAM" id="Phobius"/>
    </source>
</evidence>
<dbReference type="PANTHER" id="PTHR30294:SF29">
    <property type="entry name" value="MULTIDRUG ABC TRANSPORTER PERMEASE YBHS-RELATED"/>
    <property type="match status" value="1"/>
</dbReference>
<dbReference type="RefSeq" id="WP_101933658.1">
    <property type="nucleotide sequence ID" value="NZ_CP018622.1"/>
</dbReference>
<dbReference type="PANTHER" id="PTHR30294">
    <property type="entry name" value="MEMBRANE COMPONENT OF ABC TRANSPORTER YHHJ-RELATED"/>
    <property type="match status" value="1"/>
</dbReference>
<feature type="transmembrane region" description="Helical" evidence="8">
    <location>
        <begin position="12"/>
        <end position="35"/>
    </location>
</feature>
<feature type="transmembrane region" description="Helical" evidence="8">
    <location>
        <begin position="221"/>
        <end position="247"/>
    </location>
</feature>
<dbReference type="GO" id="GO:0140359">
    <property type="term" value="F:ABC-type transporter activity"/>
    <property type="evidence" value="ECO:0007669"/>
    <property type="project" value="InterPro"/>
</dbReference>
<keyword evidence="4" id="KW-1003">Cell membrane</keyword>
<name>A0A2K9J647_9BACI</name>
<reference evidence="11 13" key="3">
    <citation type="submission" date="2024-01" db="EMBL/GenBank/DDBJ databases">
        <title>Survival strategy associated with biotechnological potential of Virgibacillus dokdonensis T4.6 isolated from salt-fermented shrimp paste.</title>
        <authorList>
            <person name="Doan T.V."/>
            <person name="Quach N.T."/>
            <person name="Phi Q.-T."/>
        </authorList>
    </citation>
    <scope>NUCLEOTIDE SEQUENCE [LARGE SCALE GENOMIC DNA]</scope>
    <source>
        <strain evidence="11 13">T4.6</strain>
    </source>
</reference>
<dbReference type="InterPro" id="IPR047817">
    <property type="entry name" value="ABC2_TM_bact-type"/>
</dbReference>
<sequence length="371" mass="41846">MTAILLAKLKHLLRNPWAFLGFTGICIVFALIMGLTGFESRSSVPIVIADEEVTGSSILTTLNDEENISFKEVEEDALIQSVKEGKAEVGAILNKDTYELIVGVESTTVSSVDNMIRQAYTEYGQRQKIIDHIGDLKQTENAALQKEIDEALKNPVFSVTTSNFTTGQEMMYDPIYQFLFGFSLFFVIYTVAYNVLPILIEKQEGVWDRLILSPVKKWKMYAGNMIYSFCIGYLQILIIFSFFYFVFGVDFNGKFPETLLFLIPYVFTIVALSILLTAIVKNSQQFNAFITILAVCMAMVGGAYWPIEIVESNFLIAISKINPITYGMEILHGVVNYGYSLEELFYPMSILLLMGIVMIGVGIHLMERRHI</sequence>
<dbReference type="STRING" id="302167.GCA_900166595_01412"/>
<evidence type="ECO:0000313" key="10">
    <source>
        <dbReference type="EMBL" id="AUJ25651.1"/>
    </source>
</evidence>
<comment type="similarity">
    <text evidence="2">Belongs to the ABC-2 integral membrane protein family.</text>
</comment>
<evidence type="ECO:0000313" key="12">
    <source>
        <dbReference type="Proteomes" id="UP000234237"/>
    </source>
</evidence>
<evidence type="ECO:0000256" key="6">
    <source>
        <dbReference type="ARBA" id="ARBA00022989"/>
    </source>
</evidence>
<dbReference type="Proteomes" id="UP000234237">
    <property type="component" value="Chromosome"/>
</dbReference>
<evidence type="ECO:0000313" key="13">
    <source>
        <dbReference type="Proteomes" id="UP001356080"/>
    </source>
</evidence>
<dbReference type="GO" id="GO:0005886">
    <property type="term" value="C:plasma membrane"/>
    <property type="evidence" value="ECO:0007669"/>
    <property type="project" value="UniProtKB-SubCell"/>
</dbReference>
<protein>
    <submittedName>
        <fullName evidence="11">ABC transporter permease</fullName>
    </submittedName>
    <submittedName>
        <fullName evidence="10">Inner membrane transport permease YbhR</fullName>
    </submittedName>
</protein>
<evidence type="ECO:0000256" key="2">
    <source>
        <dbReference type="ARBA" id="ARBA00007783"/>
    </source>
</evidence>
<proteinExistence type="inferred from homology"/>
<keyword evidence="3" id="KW-0813">Transport</keyword>